<proteinExistence type="predicted"/>
<sequence length="372" mass="40314">MKHRVADIPDILFQDFLSKNTLNLFERRRSTIKRQIMESLCISAHFAKTLSELFVREWVAFEAALLVAWLRIGKWGLRSGTRGTVGVGRRGGTELEVVLVKEGDKALGGSMIKFSGTVASTVVSDLDSTAVILESVEGATNTSSWAIREPVEGVDSEPEVFPTSPRYALRKVEREGLEEDKGGNRGVGKGLSGSGGLGEEEGWRSDCHQRWQAADLGRNHYHKETRGQPDNEGPMEHPLNINTRGLPESENETGASLERDLSWWVAFEAALLVAWLGIGKWGLRSGTRGTVGVGRRGGTELEVVLVKEGDEALGGSMIKFSGTVAATVVSDLDSAAVILESVEGATNTSSWAIREPVEGVDSEPEVFPTSPR</sequence>
<evidence type="ECO:0000313" key="3">
    <source>
        <dbReference type="Proteomes" id="UP000712600"/>
    </source>
</evidence>
<dbReference type="EMBL" id="QGKX02000095">
    <property type="protein sequence ID" value="KAF3575092.1"/>
    <property type="molecule type" value="Genomic_DNA"/>
</dbReference>
<gene>
    <name evidence="2" type="ORF">F2Q69_00060200</name>
</gene>
<evidence type="ECO:0000256" key="1">
    <source>
        <dbReference type="SAM" id="MobiDB-lite"/>
    </source>
</evidence>
<organism evidence="2 3">
    <name type="scientific">Brassica cretica</name>
    <name type="common">Mustard</name>
    <dbReference type="NCBI Taxonomy" id="69181"/>
    <lineage>
        <taxon>Eukaryota</taxon>
        <taxon>Viridiplantae</taxon>
        <taxon>Streptophyta</taxon>
        <taxon>Embryophyta</taxon>
        <taxon>Tracheophyta</taxon>
        <taxon>Spermatophyta</taxon>
        <taxon>Magnoliopsida</taxon>
        <taxon>eudicotyledons</taxon>
        <taxon>Gunneridae</taxon>
        <taxon>Pentapetalae</taxon>
        <taxon>rosids</taxon>
        <taxon>malvids</taxon>
        <taxon>Brassicales</taxon>
        <taxon>Brassicaceae</taxon>
        <taxon>Brassiceae</taxon>
        <taxon>Brassica</taxon>
    </lineage>
</organism>
<feature type="compositionally biased region" description="Gly residues" evidence="1">
    <location>
        <begin position="184"/>
        <end position="197"/>
    </location>
</feature>
<comment type="caution">
    <text evidence="2">The sequence shown here is derived from an EMBL/GenBank/DDBJ whole genome shotgun (WGS) entry which is preliminary data.</text>
</comment>
<feature type="region of interest" description="Disordered" evidence="1">
    <location>
        <begin position="172"/>
        <end position="236"/>
    </location>
</feature>
<dbReference type="AlphaFoldDB" id="A0A8S9RSF1"/>
<protein>
    <submittedName>
        <fullName evidence="2">Uncharacterized protein</fullName>
    </submittedName>
</protein>
<reference evidence="2" key="1">
    <citation type="submission" date="2019-12" db="EMBL/GenBank/DDBJ databases">
        <title>Genome sequencing and annotation of Brassica cretica.</title>
        <authorList>
            <person name="Studholme D.J."/>
            <person name="Sarris P."/>
        </authorList>
    </citation>
    <scope>NUCLEOTIDE SEQUENCE</scope>
    <source>
        <strain evidence="2">PFS-109/04</strain>
        <tissue evidence="2">Leaf</tissue>
    </source>
</reference>
<name>A0A8S9RSF1_BRACR</name>
<evidence type="ECO:0000313" key="2">
    <source>
        <dbReference type="EMBL" id="KAF3575092.1"/>
    </source>
</evidence>
<accession>A0A8S9RSF1</accession>
<dbReference type="Proteomes" id="UP000712600">
    <property type="component" value="Unassembled WGS sequence"/>
</dbReference>
<feature type="compositionally biased region" description="Basic and acidic residues" evidence="1">
    <location>
        <begin position="172"/>
        <end position="183"/>
    </location>
</feature>